<reference evidence="2 3" key="1">
    <citation type="submission" date="2023-08" db="EMBL/GenBank/DDBJ databases">
        <title>Complete Genome Sequence of Pseudomonas entomophila TVIN A01.</title>
        <authorList>
            <person name="Shelke T."/>
            <person name="Mahar N.S."/>
            <person name="Gupta I."/>
            <person name="Gupta V."/>
        </authorList>
    </citation>
    <scope>NUCLEOTIDE SEQUENCE [LARGE SCALE GENOMIC DNA]</scope>
    <source>
        <strain evidence="2 3">TVIN-A01</strain>
    </source>
</reference>
<feature type="transmembrane region" description="Helical" evidence="1">
    <location>
        <begin position="95"/>
        <end position="114"/>
    </location>
</feature>
<dbReference type="EMBL" id="CP132921">
    <property type="protein sequence ID" value="WMW03897.1"/>
    <property type="molecule type" value="Genomic_DNA"/>
</dbReference>
<feature type="transmembrane region" description="Helical" evidence="1">
    <location>
        <begin position="154"/>
        <end position="178"/>
    </location>
</feature>
<evidence type="ECO:0000313" key="3">
    <source>
        <dbReference type="Proteomes" id="UP001183127"/>
    </source>
</evidence>
<evidence type="ECO:0000256" key="1">
    <source>
        <dbReference type="SAM" id="Phobius"/>
    </source>
</evidence>
<keyword evidence="1" id="KW-0472">Membrane</keyword>
<feature type="transmembrane region" description="Helical" evidence="1">
    <location>
        <begin position="70"/>
        <end position="90"/>
    </location>
</feature>
<name>A0ABY9QIN0_9PSED</name>
<protein>
    <submittedName>
        <fullName evidence="2">Uncharacterized protein</fullName>
    </submittedName>
</protein>
<keyword evidence="1" id="KW-1133">Transmembrane helix</keyword>
<dbReference type="RefSeq" id="WP_044488042.1">
    <property type="nucleotide sequence ID" value="NZ_CP132921.1"/>
</dbReference>
<accession>A0ABY9QIN0</accession>
<dbReference type="Proteomes" id="UP001183127">
    <property type="component" value="Chromosome"/>
</dbReference>
<feature type="transmembrane region" description="Helical" evidence="1">
    <location>
        <begin position="126"/>
        <end position="147"/>
    </location>
</feature>
<organism evidence="2 3">
    <name type="scientific">Pseudomonas entomophila</name>
    <dbReference type="NCBI Taxonomy" id="312306"/>
    <lineage>
        <taxon>Bacteria</taxon>
        <taxon>Pseudomonadati</taxon>
        <taxon>Pseudomonadota</taxon>
        <taxon>Gammaproteobacteria</taxon>
        <taxon>Pseudomonadales</taxon>
        <taxon>Pseudomonadaceae</taxon>
        <taxon>Pseudomonas</taxon>
    </lineage>
</organism>
<keyword evidence="3" id="KW-1185">Reference proteome</keyword>
<evidence type="ECO:0000313" key="2">
    <source>
        <dbReference type="EMBL" id="WMW03897.1"/>
    </source>
</evidence>
<sequence length="192" mass="20331">MLHDSKQSNLLWFTEAPSSKSTHASYAIPADTQVKVRLGMTVGRRDDLAYSILLIVPGLFYASMGANPLYIGSGYLIAVPVAALILGLILRPPALFLTGATAAAVATLLIYMNIMSRPGRPEGLTGLGHVFSVPGMLAGVGGAAWLLRYRVKANLPWIVASIGFLGAALGFMVSQMVLCNTLMFCGSLSIEM</sequence>
<feature type="transmembrane region" description="Helical" evidence="1">
    <location>
        <begin position="47"/>
        <end position="64"/>
    </location>
</feature>
<keyword evidence="1" id="KW-0812">Transmembrane</keyword>
<gene>
    <name evidence="2" type="ORF">RAH46_16325</name>
</gene>
<proteinExistence type="predicted"/>